<name>A0A158RGC1_BACC3</name>
<reference evidence="2 3" key="1">
    <citation type="submission" date="2009-02" db="EMBL/GenBank/DDBJ databases">
        <title>Genome sequence of Bacillus cereus 03BB102.</title>
        <authorList>
            <person name="Dodson R.J."/>
            <person name="Jackson P."/>
            <person name="Munk A.C."/>
            <person name="Brettin T."/>
            <person name="Bruce D."/>
            <person name="Detter C."/>
            <person name="Tapia R."/>
            <person name="Han C."/>
            <person name="Sutton G."/>
            <person name="Sims D."/>
        </authorList>
    </citation>
    <scope>NUCLEOTIDE SEQUENCE [LARGE SCALE GENOMIC DNA]</scope>
    <source>
        <strain evidence="2 3">03BB102</strain>
    </source>
</reference>
<accession>A0A158RGC1</accession>
<dbReference type="PATRIC" id="fig|572264.18.peg.2018"/>
<feature type="compositionally biased region" description="Basic residues" evidence="1">
    <location>
        <begin position="1"/>
        <end position="12"/>
    </location>
</feature>
<dbReference type="Proteomes" id="UP000002210">
    <property type="component" value="Chromosome"/>
</dbReference>
<gene>
    <name evidence="2" type="ordered locus">BCA_2072</name>
</gene>
<dbReference type="Pfam" id="PF05119">
    <property type="entry name" value="Terminase_4"/>
    <property type="match status" value="1"/>
</dbReference>
<sequence>MAKPQRLKKRNQGRTSGQELIEKEKEFSEHFSKDHIDNPPVYFSESAKKYYIFIVKELKKIDLVNDLDKPTIENLAFYYSLIEDCHKTISEEGQFVEHLHGKKAHPATEQLNKHTTKANELAKLLCLTADTRQKLQNISESNEGDEMIARIMRGEF</sequence>
<dbReference type="InterPro" id="IPR006448">
    <property type="entry name" value="Phage_term_ssu_P27"/>
</dbReference>
<dbReference type="NCBIfam" id="TIGR01558">
    <property type="entry name" value="sm_term_P27"/>
    <property type="match status" value="1"/>
</dbReference>
<feature type="region of interest" description="Disordered" evidence="1">
    <location>
        <begin position="1"/>
        <end position="23"/>
    </location>
</feature>
<evidence type="ECO:0000313" key="2">
    <source>
        <dbReference type="EMBL" id="ACO26072.1"/>
    </source>
</evidence>
<dbReference type="RefSeq" id="WP_001118332.1">
    <property type="nucleotide sequence ID" value="NC_012472.1"/>
</dbReference>
<evidence type="ECO:0000256" key="1">
    <source>
        <dbReference type="SAM" id="MobiDB-lite"/>
    </source>
</evidence>
<protein>
    <submittedName>
        <fullName evidence="2">Putative phage terminase, small subunit, P27 family</fullName>
    </submittedName>
</protein>
<organism evidence="2 3">
    <name type="scientific">Bacillus cereus (strain 03BB102)</name>
    <dbReference type="NCBI Taxonomy" id="572264"/>
    <lineage>
        <taxon>Bacteria</taxon>
        <taxon>Bacillati</taxon>
        <taxon>Bacillota</taxon>
        <taxon>Bacilli</taxon>
        <taxon>Bacillales</taxon>
        <taxon>Bacillaceae</taxon>
        <taxon>Bacillus</taxon>
        <taxon>Bacillus cereus group</taxon>
    </lineage>
</organism>
<proteinExistence type="predicted"/>
<dbReference type="EMBL" id="CP001407">
    <property type="protein sequence ID" value="ACO26072.1"/>
    <property type="molecule type" value="Genomic_DNA"/>
</dbReference>
<dbReference type="KEGG" id="bcx:BCA_2072"/>
<evidence type="ECO:0000313" key="3">
    <source>
        <dbReference type="Proteomes" id="UP000002210"/>
    </source>
</evidence>
<dbReference type="AlphaFoldDB" id="A0A158RGC1"/>